<proteinExistence type="predicted"/>
<dbReference type="EMBL" id="PYAS01000010">
    <property type="protein sequence ID" value="PSL26060.1"/>
    <property type="molecule type" value="Genomic_DNA"/>
</dbReference>
<feature type="domain" description="Protein FecR C-terminal" evidence="3">
    <location>
        <begin position="290"/>
        <end position="357"/>
    </location>
</feature>
<sequence>MNYRHYTATDFVTDPFFRSWILEQESSAAAFWENWVKENPDRQEELDEARALLYVLAEKELSIGAEELDRRVTDVLAHISGQAQRTEARMRPAFYRYFTVAASICVVAGIGWLGYLYMETKPGKLREAGIVQESSDGYIVRFNETKKPVTILLDDSSVVTLEPQSELTFPQKFAPERREVHLKGEAFFQISHNPERPFLVKTKELVTRVLGTSFTVRSFEKDRNASVSVKTGRVSVYSKRDEPVSGAAEKVIGVVLKPNQRALFDKRESRLVKVIVDVPLKVTEIPAASLVFDEAPVKNVFKTLEKAYGIELFFNEELLSDCQLTANLSGLPMYEQLDLICRIIHAKYEVVDGQVIIHGEGCKAD</sequence>
<dbReference type="InterPro" id="IPR012373">
    <property type="entry name" value="Ferrdict_sens_TM"/>
</dbReference>
<comment type="caution">
    <text evidence="4">The sequence shown here is derived from an EMBL/GenBank/DDBJ whole genome shotgun (WGS) entry which is preliminary data.</text>
</comment>
<dbReference type="Pfam" id="PF04773">
    <property type="entry name" value="FecR"/>
    <property type="match status" value="1"/>
</dbReference>
<dbReference type="Proteomes" id="UP000241964">
    <property type="component" value="Unassembled WGS sequence"/>
</dbReference>
<dbReference type="Gene3D" id="3.55.50.30">
    <property type="match status" value="1"/>
</dbReference>
<reference evidence="4 5" key="1">
    <citation type="submission" date="2018-03" db="EMBL/GenBank/DDBJ databases">
        <title>Genomic Encyclopedia of Archaeal and Bacterial Type Strains, Phase II (KMG-II): from individual species to whole genera.</title>
        <authorList>
            <person name="Goeker M."/>
        </authorList>
    </citation>
    <scope>NUCLEOTIDE SEQUENCE [LARGE SCALE GENOMIC DNA]</scope>
    <source>
        <strain evidence="4 5">DSM 29057</strain>
    </source>
</reference>
<dbReference type="InterPro" id="IPR032508">
    <property type="entry name" value="FecR_C"/>
</dbReference>
<feature type="transmembrane region" description="Helical" evidence="1">
    <location>
        <begin position="94"/>
        <end position="118"/>
    </location>
</feature>
<dbReference type="Pfam" id="PF16344">
    <property type="entry name" value="FecR_C"/>
    <property type="match status" value="1"/>
</dbReference>
<dbReference type="PIRSF" id="PIRSF018266">
    <property type="entry name" value="FecR"/>
    <property type="match status" value="1"/>
</dbReference>
<dbReference type="AlphaFoldDB" id="A0A2P8FWF4"/>
<dbReference type="RefSeq" id="WP_106597236.1">
    <property type="nucleotide sequence ID" value="NZ_PYAS01000010.1"/>
</dbReference>
<accession>A0A2P8FWF4</accession>
<keyword evidence="1" id="KW-0812">Transmembrane</keyword>
<dbReference type="PANTHER" id="PTHR30273">
    <property type="entry name" value="PERIPLASMIC SIGNAL SENSOR AND SIGMA FACTOR ACTIVATOR FECR-RELATED"/>
    <property type="match status" value="1"/>
</dbReference>
<dbReference type="InterPro" id="IPR006860">
    <property type="entry name" value="FecR"/>
</dbReference>
<keyword evidence="1" id="KW-1133">Transmembrane helix</keyword>
<dbReference type="OrthoDB" id="645173at2"/>
<organism evidence="4 5">
    <name type="scientific">Dyadobacter jiangsuensis</name>
    <dbReference type="NCBI Taxonomy" id="1591085"/>
    <lineage>
        <taxon>Bacteria</taxon>
        <taxon>Pseudomonadati</taxon>
        <taxon>Bacteroidota</taxon>
        <taxon>Cytophagia</taxon>
        <taxon>Cytophagales</taxon>
        <taxon>Spirosomataceae</taxon>
        <taxon>Dyadobacter</taxon>
    </lineage>
</organism>
<evidence type="ECO:0000259" key="3">
    <source>
        <dbReference type="Pfam" id="PF16344"/>
    </source>
</evidence>
<evidence type="ECO:0000313" key="5">
    <source>
        <dbReference type="Proteomes" id="UP000241964"/>
    </source>
</evidence>
<name>A0A2P8FWF4_9BACT</name>
<feature type="domain" description="FecR protein" evidence="2">
    <location>
        <begin position="147"/>
        <end position="234"/>
    </location>
</feature>
<protein>
    <submittedName>
        <fullName evidence="4">FecR family protein</fullName>
    </submittedName>
</protein>
<evidence type="ECO:0000256" key="1">
    <source>
        <dbReference type="SAM" id="Phobius"/>
    </source>
</evidence>
<dbReference type="GO" id="GO:0016989">
    <property type="term" value="F:sigma factor antagonist activity"/>
    <property type="evidence" value="ECO:0007669"/>
    <property type="project" value="TreeGrafter"/>
</dbReference>
<keyword evidence="5" id="KW-1185">Reference proteome</keyword>
<evidence type="ECO:0000313" key="4">
    <source>
        <dbReference type="EMBL" id="PSL26060.1"/>
    </source>
</evidence>
<dbReference type="PANTHER" id="PTHR30273:SF2">
    <property type="entry name" value="PROTEIN FECR"/>
    <property type="match status" value="1"/>
</dbReference>
<gene>
    <name evidence="4" type="ORF">CLV60_11038</name>
</gene>
<dbReference type="Gene3D" id="2.60.120.1440">
    <property type="match status" value="1"/>
</dbReference>
<keyword evidence="1" id="KW-0472">Membrane</keyword>
<evidence type="ECO:0000259" key="2">
    <source>
        <dbReference type="Pfam" id="PF04773"/>
    </source>
</evidence>